<accession>A0A428YBB5</accession>
<reference evidence="3 4" key="1">
    <citation type="submission" date="2018-05" db="EMBL/GenBank/DDBJ databases">
        <title>Evolution of GPA BGCs.</title>
        <authorList>
            <person name="Waglechner N."/>
            <person name="Wright G.D."/>
        </authorList>
    </citation>
    <scope>NUCLEOTIDE SEQUENCE [LARGE SCALE GENOMIC DNA]</scope>
    <source>
        <strain evidence="3 4">A82846</strain>
    </source>
</reference>
<protein>
    <recommendedName>
        <fullName evidence="5">LppX_LprAFG lipoprotein</fullName>
    </recommendedName>
</protein>
<proteinExistence type="predicted"/>
<dbReference type="InterPro" id="IPR029046">
    <property type="entry name" value="LolA/LolB/LppX"/>
</dbReference>
<keyword evidence="2" id="KW-0732">Signal</keyword>
<evidence type="ECO:0008006" key="5">
    <source>
        <dbReference type="Google" id="ProtNLM"/>
    </source>
</evidence>
<gene>
    <name evidence="3" type="ORF">DMH04_50440</name>
</gene>
<evidence type="ECO:0000313" key="4">
    <source>
        <dbReference type="Proteomes" id="UP000287547"/>
    </source>
</evidence>
<feature type="signal peptide" evidence="2">
    <location>
        <begin position="1"/>
        <end position="23"/>
    </location>
</feature>
<sequence length="281" mass="29260">MRKTGIVAASLALVLTVAGCASKEAGIPVAAGGSGNTSSAPTGGGATTREFGSANDLADAINSKSDAKKSAKMTFTTGVAGQAFKGQGAFNADGDNSAMQMTMDIGSMKMEIILVDKVIYMKMPPGMGGAAAGTPDKPWTKITPGGDDPLSKQMTPMLQNIDDSFDIGMQIDRIKSAGQINKTTKEQLDGEEVTHYNITIDTAKLAENAPTPEAKESAKALGSIGVKSFDMDWWINSDNLPVKITSVIPGPNNVKVTMEATYTDWGKPVDVKAPPADQIAN</sequence>
<dbReference type="Proteomes" id="UP000287547">
    <property type="component" value="Unassembled WGS sequence"/>
</dbReference>
<feature type="chain" id="PRO_5039076885" description="LppX_LprAFG lipoprotein" evidence="2">
    <location>
        <begin position="24"/>
        <end position="281"/>
    </location>
</feature>
<dbReference type="AlphaFoldDB" id="A0A428YBB5"/>
<evidence type="ECO:0000256" key="1">
    <source>
        <dbReference type="SAM" id="MobiDB-lite"/>
    </source>
</evidence>
<evidence type="ECO:0000313" key="3">
    <source>
        <dbReference type="EMBL" id="RSM64851.1"/>
    </source>
</evidence>
<dbReference type="Gene3D" id="2.50.20.20">
    <property type="match status" value="1"/>
</dbReference>
<dbReference type="EMBL" id="QHKI01000092">
    <property type="protein sequence ID" value="RSM64851.1"/>
    <property type="molecule type" value="Genomic_DNA"/>
</dbReference>
<dbReference type="SUPFAM" id="SSF89392">
    <property type="entry name" value="Prokaryotic lipoproteins and lipoprotein localization factors"/>
    <property type="match status" value="1"/>
</dbReference>
<dbReference type="RefSeq" id="WP_037251811.1">
    <property type="nucleotide sequence ID" value="NZ_QHKI01000092.1"/>
</dbReference>
<name>A0A428YBB5_KIBAR</name>
<comment type="caution">
    <text evidence="3">The sequence shown here is derived from an EMBL/GenBank/DDBJ whole genome shotgun (WGS) entry which is preliminary data.</text>
</comment>
<dbReference type="PROSITE" id="PS51257">
    <property type="entry name" value="PROKAR_LIPOPROTEIN"/>
    <property type="match status" value="1"/>
</dbReference>
<evidence type="ECO:0000256" key="2">
    <source>
        <dbReference type="SAM" id="SignalP"/>
    </source>
</evidence>
<organism evidence="3 4">
    <name type="scientific">Kibdelosporangium aridum</name>
    <dbReference type="NCBI Taxonomy" id="2030"/>
    <lineage>
        <taxon>Bacteria</taxon>
        <taxon>Bacillati</taxon>
        <taxon>Actinomycetota</taxon>
        <taxon>Actinomycetes</taxon>
        <taxon>Pseudonocardiales</taxon>
        <taxon>Pseudonocardiaceae</taxon>
        <taxon>Kibdelosporangium</taxon>
    </lineage>
</organism>
<dbReference type="OrthoDB" id="3427828at2"/>
<feature type="region of interest" description="Disordered" evidence="1">
    <location>
        <begin position="30"/>
        <end position="51"/>
    </location>
</feature>